<reference evidence="2" key="2">
    <citation type="submission" date="2020-05" db="UniProtKB">
        <authorList>
            <consortium name="EnsemblMetazoa"/>
        </authorList>
    </citation>
    <scope>IDENTIFICATION</scope>
    <source>
        <strain evidence="2">IAEA</strain>
    </source>
</reference>
<dbReference type="AlphaFoldDB" id="A0A1B0AV69"/>
<keyword evidence="1" id="KW-1133">Transmembrane helix</keyword>
<dbReference type="EnsemblMetazoa" id="GPPI009803-RA">
    <property type="protein sequence ID" value="GPPI009803-PA"/>
    <property type="gene ID" value="GPPI009803"/>
</dbReference>
<name>A0A1B0AV69_9MUSC</name>
<dbReference type="Proteomes" id="UP000092460">
    <property type="component" value="Unassembled WGS sequence"/>
</dbReference>
<feature type="transmembrane region" description="Helical" evidence="1">
    <location>
        <begin position="71"/>
        <end position="88"/>
    </location>
</feature>
<evidence type="ECO:0000313" key="3">
    <source>
        <dbReference type="Proteomes" id="UP000092460"/>
    </source>
</evidence>
<evidence type="ECO:0000256" key="1">
    <source>
        <dbReference type="SAM" id="Phobius"/>
    </source>
</evidence>
<keyword evidence="1" id="KW-0812">Transmembrane</keyword>
<evidence type="ECO:0000313" key="2">
    <source>
        <dbReference type="EnsemblMetazoa" id="GPPI009803-PA"/>
    </source>
</evidence>
<keyword evidence="1" id="KW-0472">Membrane</keyword>
<dbReference type="VEuPathDB" id="VectorBase:GPPI009803"/>
<reference evidence="3" key="1">
    <citation type="submission" date="2015-01" db="EMBL/GenBank/DDBJ databases">
        <authorList>
            <person name="Aksoy S."/>
            <person name="Warren W."/>
            <person name="Wilson R.K."/>
        </authorList>
    </citation>
    <scope>NUCLEOTIDE SEQUENCE [LARGE SCALE GENOMIC DNA]</scope>
    <source>
        <strain evidence="3">IAEA</strain>
    </source>
</reference>
<protein>
    <submittedName>
        <fullName evidence="2">Uncharacterized protein</fullName>
    </submittedName>
</protein>
<keyword evidence="3" id="KW-1185">Reference proteome</keyword>
<sequence>MLEKRPATSLLTNFASGCEIISNVMGNETVSNSKPQIVTTIAKGLIPPMAVIVVIVMALIQIYLFSYLITFLSYIFLTAWLLSIRSLYLQNRSDTLDSSDTKLLFSITVVSMRKSEVIIICKNLSIKTDMCKKVDLTNQNKTTLFT</sequence>
<feature type="transmembrane region" description="Helical" evidence="1">
    <location>
        <begin position="44"/>
        <end position="65"/>
    </location>
</feature>
<dbReference type="PROSITE" id="PS51257">
    <property type="entry name" value="PROKAR_LIPOPROTEIN"/>
    <property type="match status" value="1"/>
</dbReference>
<dbReference type="EMBL" id="JXJN01004050">
    <property type="status" value="NOT_ANNOTATED_CDS"/>
    <property type="molecule type" value="Genomic_DNA"/>
</dbReference>
<accession>A0A1B0AV69</accession>
<organism evidence="2 3">
    <name type="scientific">Glossina palpalis gambiensis</name>
    <dbReference type="NCBI Taxonomy" id="67801"/>
    <lineage>
        <taxon>Eukaryota</taxon>
        <taxon>Metazoa</taxon>
        <taxon>Ecdysozoa</taxon>
        <taxon>Arthropoda</taxon>
        <taxon>Hexapoda</taxon>
        <taxon>Insecta</taxon>
        <taxon>Pterygota</taxon>
        <taxon>Neoptera</taxon>
        <taxon>Endopterygota</taxon>
        <taxon>Diptera</taxon>
        <taxon>Brachycera</taxon>
        <taxon>Muscomorpha</taxon>
        <taxon>Hippoboscoidea</taxon>
        <taxon>Glossinidae</taxon>
        <taxon>Glossina</taxon>
    </lineage>
</organism>
<proteinExistence type="predicted"/>